<keyword evidence="6" id="KW-1185">Reference proteome</keyword>
<dbReference type="PANTHER" id="PTHR42939">
    <property type="entry name" value="ABC TRANSPORTER ATP-BINDING PROTEIN ALBC-RELATED"/>
    <property type="match status" value="1"/>
</dbReference>
<organism evidence="5 6">
    <name type="scientific">Ferroglobus placidus (strain DSM 10642 / AEDII12DO)</name>
    <dbReference type="NCBI Taxonomy" id="589924"/>
    <lineage>
        <taxon>Archaea</taxon>
        <taxon>Methanobacteriati</taxon>
        <taxon>Methanobacteriota</taxon>
        <taxon>Archaeoglobi</taxon>
        <taxon>Archaeoglobales</taxon>
        <taxon>Archaeoglobaceae</taxon>
        <taxon>Ferroglobus</taxon>
    </lineage>
</organism>
<dbReference type="InterPro" id="IPR003439">
    <property type="entry name" value="ABC_transporter-like_ATP-bd"/>
</dbReference>
<dbReference type="GO" id="GO:0005524">
    <property type="term" value="F:ATP binding"/>
    <property type="evidence" value="ECO:0007669"/>
    <property type="project" value="UniProtKB-KW"/>
</dbReference>
<dbReference type="STRING" id="589924.Ferp_1091"/>
<dbReference type="PaxDb" id="589924-Ferp_1091"/>
<dbReference type="OrthoDB" id="31298at2157"/>
<dbReference type="PANTHER" id="PTHR42939:SF1">
    <property type="entry name" value="ABC TRANSPORTER ATP-BINDING PROTEIN ALBC-RELATED"/>
    <property type="match status" value="1"/>
</dbReference>
<dbReference type="Pfam" id="PF00005">
    <property type="entry name" value="ABC_tran"/>
    <property type="match status" value="1"/>
</dbReference>
<proteinExistence type="predicted"/>
<dbReference type="InterPro" id="IPR051782">
    <property type="entry name" value="ABC_Transporter_VariousFunc"/>
</dbReference>
<keyword evidence="1" id="KW-0813">Transport</keyword>
<dbReference type="eggNOG" id="arCOG00194">
    <property type="taxonomic scope" value="Archaea"/>
</dbReference>
<sequence length="263" mass="29917">MLEVRSIEKSIGNFKLGKLSFKAEKGEVFGILGPNGAGKTTTLRIVVGILKPDSGEVLISGKNPEEVRDLIGYLPEERGLYKKWKVKEVLRYFAELKGGVDTDYWLERFSLSQHADKRVEELSKGLQQKVQLIAAIQHDPELLVLDEPFSGFDAVNINLVVEVVKEMKEKGKCILLSTHILNLAERLCDRVLLINNGREVKSGRVDELLNEEVCEVEYLKDGKVVKELTNKSLRELIDLGYEIVSYRRRKVSLEEVFFREVVE</sequence>
<dbReference type="KEGG" id="fpl:Ferp_1091"/>
<dbReference type="PROSITE" id="PS50893">
    <property type="entry name" value="ABC_TRANSPORTER_2"/>
    <property type="match status" value="1"/>
</dbReference>
<evidence type="ECO:0000256" key="3">
    <source>
        <dbReference type="ARBA" id="ARBA00022840"/>
    </source>
</evidence>
<dbReference type="GeneID" id="8778601"/>
<reference evidence="6" key="1">
    <citation type="submission" date="2010-02" db="EMBL/GenBank/DDBJ databases">
        <title>Complete sequence of Ferroglobus placidus DSM 10642.</title>
        <authorList>
            <consortium name="US DOE Joint Genome Institute"/>
            <person name="Lucas S."/>
            <person name="Copeland A."/>
            <person name="Lapidus A."/>
            <person name="Cheng J.-F."/>
            <person name="Bruce D."/>
            <person name="Goodwin L."/>
            <person name="Pitluck S."/>
            <person name="Saunders E."/>
            <person name="Brettin T."/>
            <person name="Detter J.C."/>
            <person name="Han C."/>
            <person name="Tapia R."/>
            <person name="Larimer F."/>
            <person name="Land M."/>
            <person name="Hauser L."/>
            <person name="Kyrpides N."/>
            <person name="Ivanova N."/>
            <person name="Holmes D."/>
            <person name="Lovley D."/>
            <person name="Kyrpides N."/>
            <person name="Anderson I.J."/>
            <person name="Woyke T."/>
        </authorList>
    </citation>
    <scope>NUCLEOTIDE SEQUENCE [LARGE SCALE GENOMIC DNA]</scope>
    <source>
        <strain evidence="6">DSM 10642 / AEDII12DO</strain>
    </source>
</reference>
<feature type="domain" description="ABC transporter" evidence="4">
    <location>
        <begin position="2"/>
        <end position="221"/>
    </location>
</feature>
<evidence type="ECO:0000259" key="4">
    <source>
        <dbReference type="PROSITE" id="PS50893"/>
    </source>
</evidence>
<name>D3RXN7_FERPA</name>
<accession>D3RXN7</accession>
<protein>
    <submittedName>
        <fullName evidence="5">ABC transporter related protein</fullName>
    </submittedName>
</protein>
<reference evidence="5 6" key="2">
    <citation type="journal article" date="2011" name="Stand. Genomic Sci.">
        <title>Complete genome sequence of Ferroglobus placidus AEDII12DO.</title>
        <authorList>
            <person name="Anderson I."/>
            <person name="Risso C."/>
            <person name="Holmes D."/>
            <person name="Lucas S."/>
            <person name="Copeland A."/>
            <person name="Lapidus A."/>
            <person name="Cheng J.F."/>
            <person name="Bruce D."/>
            <person name="Goodwin L."/>
            <person name="Pitluck S."/>
            <person name="Saunders E."/>
            <person name="Brettin T."/>
            <person name="Detter J.C."/>
            <person name="Han C."/>
            <person name="Tapia R."/>
            <person name="Larimer F."/>
            <person name="Land M."/>
            <person name="Hauser L."/>
            <person name="Woyke T."/>
            <person name="Lovley D."/>
            <person name="Kyrpides N."/>
            <person name="Ivanova N."/>
        </authorList>
    </citation>
    <scope>NUCLEOTIDE SEQUENCE [LARGE SCALE GENOMIC DNA]</scope>
    <source>
        <strain evidence="6">DSM 10642 / AEDII12DO</strain>
    </source>
</reference>
<evidence type="ECO:0000313" key="6">
    <source>
        <dbReference type="Proteomes" id="UP000002613"/>
    </source>
</evidence>
<keyword evidence="3" id="KW-0067">ATP-binding</keyword>
<gene>
    <name evidence="5" type="ordered locus">Ferp_1091</name>
</gene>
<dbReference type="GO" id="GO:0016887">
    <property type="term" value="F:ATP hydrolysis activity"/>
    <property type="evidence" value="ECO:0007669"/>
    <property type="project" value="InterPro"/>
</dbReference>
<dbReference type="SUPFAM" id="SSF52540">
    <property type="entry name" value="P-loop containing nucleoside triphosphate hydrolases"/>
    <property type="match status" value="1"/>
</dbReference>
<dbReference type="InterPro" id="IPR003593">
    <property type="entry name" value="AAA+_ATPase"/>
</dbReference>
<dbReference type="RefSeq" id="WP_012965593.1">
    <property type="nucleotide sequence ID" value="NC_013849.1"/>
</dbReference>
<dbReference type="EMBL" id="CP001899">
    <property type="protein sequence ID" value="ADC65250.1"/>
    <property type="molecule type" value="Genomic_DNA"/>
</dbReference>
<evidence type="ECO:0000256" key="2">
    <source>
        <dbReference type="ARBA" id="ARBA00022741"/>
    </source>
</evidence>
<dbReference type="SMART" id="SM00382">
    <property type="entry name" value="AAA"/>
    <property type="match status" value="1"/>
</dbReference>
<dbReference type="InterPro" id="IPR027417">
    <property type="entry name" value="P-loop_NTPase"/>
</dbReference>
<evidence type="ECO:0000256" key="1">
    <source>
        <dbReference type="ARBA" id="ARBA00022448"/>
    </source>
</evidence>
<dbReference type="Gene3D" id="3.40.50.300">
    <property type="entry name" value="P-loop containing nucleotide triphosphate hydrolases"/>
    <property type="match status" value="1"/>
</dbReference>
<dbReference type="Proteomes" id="UP000002613">
    <property type="component" value="Chromosome"/>
</dbReference>
<keyword evidence="2" id="KW-0547">Nucleotide-binding</keyword>
<dbReference type="HOGENOM" id="CLU_000604_1_2_2"/>
<evidence type="ECO:0000313" key="5">
    <source>
        <dbReference type="EMBL" id="ADC65250.1"/>
    </source>
</evidence>
<dbReference type="AlphaFoldDB" id="D3RXN7"/>